<evidence type="ECO:0000313" key="4">
    <source>
        <dbReference type="EMBL" id="MFC4516338.1"/>
    </source>
</evidence>
<evidence type="ECO:0000259" key="3">
    <source>
        <dbReference type="PROSITE" id="PS51186"/>
    </source>
</evidence>
<keyword evidence="2 4" id="KW-0012">Acyltransferase</keyword>
<feature type="domain" description="N-acetyltransferase" evidence="3">
    <location>
        <begin position="12"/>
        <end position="166"/>
    </location>
</feature>
<gene>
    <name evidence="4" type="ORF">ACFPEN_25780</name>
</gene>
<dbReference type="InterPro" id="IPR016181">
    <property type="entry name" value="Acyl_CoA_acyltransferase"/>
</dbReference>
<dbReference type="PANTHER" id="PTHR43877">
    <property type="entry name" value="AMINOALKYLPHOSPHONATE N-ACETYLTRANSFERASE-RELATED-RELATED"/>
    <property type="match status" value="1"/>
</dbReference>
<sequence length="166" mass="18739">MSLGQDEAVDNIACRPAQSHEMAAVAELRWQWVQELYGTPDTTMDEFVPRFVTWARDTESSHRCMVMVRDDVVIGMAWLAITQRVPHPRAFDRVSGDVQCMYVVPNERDRGLGGKLIQAVLAWASELGLERVTVHSSDRAVSAYSRHGFKISPRLLQVEVEQGRAE</sequence>
<dbReference type="EC" id="2.3.-.-" evidence="4"/>
<keyword evidence="5" id="KW-1185">Reference proteome</keyword>
<accession>A0ABV9BQP2</accession>
<organism evidence="4 5">
    <name type="scientific">Streptomyces ehimensis</name>
    <dbReference type="NCBI Taxonomy" id="68195"/>
    <lineage>
        <taxon>Bacteria</taxon>
        <taxon>Bacillati</taxon>
        <taxon>Actinomycetota</taxon>
        <taxon>Actinomycetes</taxon>
        <taxon>Kitasatosporales</taxon>
        <taxon>Streptomycetaceae</taxon>
        <taxon>Streptomyces</taxon>
    </lineage>
</organism>
<dbReference type="Proteomes" id="UP001595990">
    <property type="component" value="Unassembled WGS sequence"/>
</dbReference>
<proteinExistence type="predicted"/>
<evidence type="ECO:0000256" key="2">
    <source>
        <dbReference type="ARBA" id="ARBA00023315"/>
    </source>
</evidence>
<reference evidence="5" key="1">
    <citation type="journal article" date="2019" name="Int. J. Syst. Evol. Microbiol.">
        <title>The Global Catalogue of Microorganisms (GCM) 10K type strain sequencing project: providing services to taxonomists for standard genome sequencing and annotation.</title>
        <authorList>
            <consortium name="The Broad Institute Genomics Platform"/>
            <consortium name="The Broad Institute Genome Sequencing Center for Infectious Disease"/>
            <person name="Wu L."/>
            <person name="Ma J."/>
        </authorList>
    </citation>
    <scope>NUCLEOTIDE SEQUENCE [LARGE SCALE GENOMIC DNA]</scope>
    <source>
        <strain evidence="5">CECT 8064</strain>
    </source>
</reference>
<dbReference type="GO" id="GO:0016746">
    <property type="term" value="F:acyltransferase activity"/>
    <property type="evidence" value="ECO:0007669"/>
    <property type="project" value="UniProtKB-KW"/>
</dbReference>
<name>A0ABV9BQP2_9ACTN</name>
<dbReference type="PROSITE" id="PS51186">
    <property type="entry name" value="GNAT"/>
    <property type="match status" value="1"/>
</dbReference>
<dbReference type="SUPFAM" id="SSF55729">
    <property type="entry name" value="Acyl-CoA N-acyltransferases (Nat)"/>
    <property type="match status" value="1"/>
</dbReference>
<protein>
    <submittedName>
        <fullName evidence="4">GNAT family N-acetyltransferase</fullName>
        <ecNumber evidence="4">2.3.-.-</ecNumber>
    </submittedName>
</protein>
<comment type="caution">
    <text evidence="4">The sequence shown here is derived from an EMBL/GenBank/DDBJ whole genome shotgun (WGS) entry which is preliminary data.</text>
</comment>
<keyword evidence="1 4" id="KW-0808">Transferase</keyword>
<evidence type="ECO:0000256" key="1">
    <source>
        <dbReference type="ARBA" id="ARBA00022679"/>
    </source>
</evidence>
<dbReference type="InterPro" id="IPR000182">
    <property type="entry name" value="GNAT_dom"/>
</dbReference>
<dbReference type="EMBL" id="JBHSFS010000013">
    <property type="protein sequence ID" value="MFC4516338.1"/>
    <property type="molecule type" value="Genomic_DNA"/>
</dbReference>
<dbReference type="InterPro" id="IPR050832">
    <property type="entry name" value="Bact_Acetyltransf"/>
</dbReference>
<evidence type="ECO:0000313" key="5">
    <source>
        <dbReference type="Proteomes" id="UP001595990"/>
    </source>
</evidence>
<dbReference type="Pfam" id="PF00583">
    <property type="entry name" value="Acetyltransf_1"/>
    <property type="match status" value="1"/>
</dbReference>
<dbReference type="RefSeq" id="WP_411951759.1">
    <property type="nucleotide sequence ID" value="NZ_JBHSFS010000013.1"/>
</dbReference>
<dbReference type="Gene3D" id="3.40.630.30">
    <property type="match status" value="1"/>
</dbReference>
<dbReference type="CDD" id="cd04301">
    <property type="entry name" value="NAT_SF"/>
    <property type="match status" value="1"/>
</dbReference>